<evidence type="ECO:0000313" key="4">
    <source>
        <dbReference type="Proteomes" id="UP000245207"/>
    </source>
</evidence>
<feature type="compositionally biased region" description="Basic and acidic residues" evidence="1">
    <location>
        <begin position="388"/>
        <end position="397"/>
    </location>
</feature>
<dbReference type="Pfam" id="PF00076">
    <property type="entry name" value="RRM_1"/>
    <property type="match status" value="1"/>
</dbReference>
<sequence>MVGKSSNKLDSNGWTWVFRNNKESQAKHIGNPFHKEVESVALSFYVTNFPDSVDARGLWNVCAPYGCLVDAYIANKRSNSCKRFGFIRFVGVKDDNAFARSLPNIWIGNYHVYVTVERFQRRSTGRTEVRNVPMRSEAIKPDNGASNETRSHPVKSSFASVVHRSHKSNGESSLNTNVSSPSLNEQDLIIVDDSSKVVLVKLKEVETMSSLYTICKNEGFTGLKIQHVAGLWVWIQFPTADACMAFKSNVCMKQITSYIKHVTPTFKVDERMIWVEISGLPLCAWGSNAFKKVASVFGKFMFFEVEQSTAMSTGRVCISTKSPNFLSEKVRIHIHGETFEVQVRELGTWNINIVDDYLDSSSNDDVNKSEKAPDSGDEESDDGMQDDNGNKNEKASDSDDEESVDGMENTLNNEAKAFDSDDEESVDGMENTLNNEAGVKEGEDCNVSGVKVPFVNSDECNAMNEGSTNCHPQPSNVEVLSDLSYPPGFEPLKMDNNCHSERDGSTNIKKCFTSFARYRKKDIKGISLIHEMSRMIEVAGTLDFDVRGCRKSLNRMINGIGVHMVEK</sequence>
<evidence type="ECO:0000259" key="2">
    <source>
        <dbReference type="SMART" id="SM00360"/>
    </source>
</evidence>
<dbReference type="OrthoDB" id="1749483at2759"/>
<dbReference type="PANTHER" id="PTHR34427:SF5">
    <property type="entry name" value="DUF4283 DOMAIN-CONTAINING PROTEIN"/>
    <property type="match status" value="1"/>
</dbReference>
<dbReference type="Proteomes" id="UP000245207">
    <property type="component" value="Unassembled WGS sequence"/>
</dbReference>
<evidence type="ECO:0000256" key="1">
    <source>
        <dbReference type="SAM" id="MobiDB-lite"/>
    </source>
</evidence>
<evidence type="ECO:0000313" key="3">
    <source>
        <dbReference type="EMBL" id="PWA62327.1"/>
    </source>
</evidence>
<dbReference type="SUPFAM" id="SSF54928">
    <property type="entry name" value="RNA-binding domain, RBD"/>
    <property type="match status" value="1"/>
</dbReference>
<name>A0A2U1MM68_ARTAN</name>
<dbReference type="AlphaFoldDB" id="A0A2U1MM68"/>
<dbReference type="InterPro" id="IPR012677">
    <property type="entry name" value="Nucleotide-bd_a/b_plait_sf"/>
</dbReference>
<dbReference type="InterPro" id="IPR035979">
    <property type="entry name" value="RBD_domain_sf"/>
</dbReference>
<accession>A0A2U1MM68</accession>
<proteinExistence type="predicted"/>
<dbReference type="InterPro" id="IPR000504">
    <property type="entry name" value="RRM_dom"/>
</dbReference>
<dbReference type="PANTHER" id="PTHR34427">
    <property type="entry name" value="DUF4283 DOMAIN PROTEIN"/>
    <property type="match status" value="1"/>
</dbReference>
<feature type="compositionally biased region" description="Basic and acidic residues" evidence="1">
    <location>
        <begin position="365"/>
        <end position="374"/>
    </location>
</feature>
<feature type="region of interest" description="Disordered" evidence="1">
    <location>
        <begin position="360"/>
        <end position="406"/>
    </location>
</feature>
<feature type="compositionally biased region" description="Acidic residues" evidence="1">
    <location>
        <begin position="375"/>
        <end position="385"/>
    </location>
</feature>
<protein>
    <recommendedName>
        <fullName evidence="2">RRM domain-containing protein</fullName>
    </recommendedName>
</protein>
<dbReference type="SMART" id="SM00360">
    <property type="entry name" value="RRM"/>
    <property type="match status" value="1"/>
</dbReference>
<feature type="domain" description="RRM" evidence="2">
    <location>
        <begin position="43"/>
        <end position="115"/>
    </location>
</feature>
<reference evidence="3 4" key="1">
    <citation type="journal article" date="2018" name="Mol. Plant">
        <title>The genome of Artemisia annua provides insight into the evolution of Asteraceae family and artemisinin biosynthesis.</title>
        <authorList>
            <person name="Shen Q."/>
            <person name="Zhang L."/>
            <person name="Liao Z."/>
            <person name="Wang S."/>
            <person name="Yan T."/>
            <person name="Shi P."/>
            <person name="Liu M."/>
            <person name="Fu X."/>
            <person name="Pan Q."/>
            <person name="Wang Y."/>
            <person name="Lv Z."/>
            <person name="Lu X."/>
            <person name="Zhang F."/>
            <person name="Jiang W."/>
            <person name="Ma Y."/>
            <person name="Chen M."/>
            <person name="Hao X."/>
            <person name="Li L."/>
            <person name="Tang Y."/>
            <person name="Lv G."/>
            <person name="Zhou Y."/>
            <person name="Sun X."/>
            <person name="Brodelius P.E."/>
            <person name="Rose J.K.C."/>
            <person name="Tang K."/>
        </authorList>
    </citation>
    <scope>NUCLEOTIDE SEQUENCE [LARGE SCALE GENOMIC DNA]</scope>
    <source>
        <strain evidence="4">cv. Huhao1</strain>
        <tissue evidence="3">Leaf</tissue>
    </source>
</reference>
<dbReference type="EMBL" id="PKPP01004890">
    <property type="protein sequence ID" value="PWA62327.1"/>
    <property type="molecule type" value="Genomic_DNA"/>
</dbReference>
<dbReference type="GO" id="GO:0003723">
    <property type="term" value="F:RNA binding"/>
    <property type="evidence" value="ECO:0007669"/>
    <property type="project" value="InterPro"/>
</dbReference>
<dbReference type="Gene3D" id="3.30.70.330">
    <property type="match status" value="1"/>
</dbReference>
<comment type="caution">
    <text evidence="3">The sequence shown here is derived from an EMBL/GenBank/DDBJ whole genome shotgun (WGS) entry which is preliminary data.</text>
</comment>
<keyword evidence="4" id="KW-1185">Reference proteome</keyword>
<organism evidence="3 4">
    <name type="scientific">Artemisia annua</name>
    <name type="common">Sweet wormwood</name>
    <dbReference type="NCBI Taxonomy" id="35608"/>
    <lineage>
        <taxon>Eukaryota</taxon>
        <taxon>Viridiplantae</taxon>
        <taxon>Streptophyta</taxon>
        <taxon>Embryophyta</taxon>
        <taxon>Tracheophyta</taxon>
        <taxon>Spermatophyta</taxon>
        <taxon>Magnoliopsida</taxon>
        <taxon>eudicotyledons</taxon>
        <taxon>Gunneridae</taxon>
        <taxon>Pentapetalae</taxon>
        <taxon>asterids</taxon>
        <taxon>campanulids</taxon>
        <taxon>Asterales</taxon>
        <taxon>Asteraceae</taxon>
        <taxon>Asteroideae</taxon>
        <taxon>Anthemideae</taxon>
        <taxon>Artemisiinae</taxon>
        <taxon>Artemisia</taxon>
    </lineage>
</organism>
<gene>
    <name evidence="3" type="ORF">CTI12_AA364010</name>
</gene>
<dbReference type="CDD" id="cd00590">
    <property type="entry name" value="RRM_SF"/>
    <property type="match status" value="1"/>
</dbReference>